<reference evidence="2 3" key="1">
    <citation type="submission" date="2018-07" db="EMBL/GenBank/DDBJ databases">
        <title>Genomic and Epidemiologic Investigation of an Indolent Hospital Outbreak.</title>
        <authorList>
            <person name="Johnson R.C."/>
            <person name="Deming C."/>
            <person name="Conlan S."/>
            <person name="Zellmer C.J."/>
            <person name="Michelin A.V."/>
            <person name="Lee-Lin S."/>
            <person name="Thomas P.J."/>
            <person name="Park M."/>
            <person name="Weingarten R.A."/>
            <person name="Less J."/>
            <person name="Dekker J.P."/>
            <person name="Frank K.M."/>
            <person name="Musser K.A."/>
            <person name="Mcquiston J.R."/>
            <person name="Henderson D.K."/>
            <person name="Lau A.F."/>
            <person name="Palmore T.N."/>
            <person name="Segre J.A."/>
        </authorList>
    </citation>
    <scope>NUCLEOTIDE SEQUENCE [LARGE SCALE GENOMIC DNA]</scope>
    <source>
        <strain evidence="2 3">SK-CDC1_0717</strain>
    </source>
</reference>
<sequence length="98" mass="10712">MSRKQTPHELDMMVLMRSAAFRRFLLRVCSHAGIWRSTAGADQALHMEGRRSLGLDILTEAAAGLPRATSIEHVLAAILVESTPQETPDDDASHSSDT</sequence>
<accession>A0A430G2D0</accession>
<protein>
    <recommendedName>
        <fullName evidence="1">Bbp19-like phage domain-containing protein</fullName>
    </recommendedName>
</protein>
<evidence type="ECO:0000313" key="2">
    <source>
        <dbReference type="EMBL" id="RSY83123.1"/>
    </source>
</evidence>
<proteinExistence type="predicted"/>
<dbReference type="RefSeq" id="WP_126004696.1">
    <property type="nucleotide sequence ID" value="NZ_QQYZ01000011.1"/>
</dbReference>
<organism evidence="2 3">
    <name type="scientific">Sphingomonas koreensis</name>
    <dbReference type="NCBI Taxonomy" id="93064"/>
    <lineage>
        <taxon>Bacteria</taxon>
        <taxon>Pseudomonadati</taxon>
        <taxon>Pseudomonadota</taxon>
        <taxon>Alphaproteobacteria</taxon>
        <taxon>Sphingomonadales</taxon>
        <taxon>Sphingomonadaceae</taxon>
        <taxon>Sphingomonas</taxon>
    </lineage>
</organism>
<gene>
    <name evidence="2" type="ORF">DAH66_12705</name>
</gene>
<dbReference type="EMBL" id="QQYZ01000011">
    <property type="protein sequence ID" value="RSY83123.1"/>
    <property type="molecule type" value="Genomic_DNA"/>
</dbReference>
<evidence type="ECO:0000313" key="3">
    <source>
        <dbReference type="Proteomes" id="UP000287746"/>
    </source>
</evidence>
<dbReference type="AlphaFoldDB" id="A0A430G2D0"/>
<dbReference type="Proteomes" id="UP000287746">
    <property type="component" value="Unassembled WGS sequence"/>
</dbReference>
<evidence type="ECO:0000259" key="1">
    <source>
        <dbReference type="Pfam" id="PF25181"/>
    </source>
</evidence>
<comment type="caution">
    <text evidence="2">The sequence shown here is derived from an EMBL/GenBank/DDBJ whole genome shotgun (WGS) entry which is preliminary data.</text>
</comment>
<name>A0A430G2D0_9SPHN</name>
<dbReference type="Pfam" id="PF25181">
    <property type="entry name" value="Phage_Bbp19"/>
    <property type="match status" value="1"/>
</dbReference>
<dbReference type="InterPro" id="IPR057447">
    <property type="entry name" value="Bbp19-like_phage"/>
</dbReference>
<feature type="domain" description="Bbp19-like phage" evidence="1">
    <location>
        <begin position="15"/>
        <end position="58"/>
    </location>
</feature>